<comment type="caution">
    <text evidence="3">The sequence shown here is derived from an EMBL/GenBank/DDBJ whole genome shotgun (WGS) entry which is preliminary data.</text>
</comment>
<proteinExistence type="predicted"/>
<dbReference type="InterPro" id="IPR029016">
    <property type="entry name" value="GAF-like_dom_sf"/>
</dbReference>
<evidence type="ECO:0000256" key="1">
    <source>
        <dbReference type="SAM" id="MobiDB-lite"/>
    </source>
</evidence>
<gene>
    <name evidence="3" type="ORF">GCM10009727_71720</name>
</gene>
<feature type="domain" description="GAF" evidence="2">
    <location>
        <begin position="38"/>
        <end position="168"/>
    </location>
</feature>
<dbReference type="InterPro" id="IPR003018">
    <property type="entry name" value="GAF"/>
</dbReference>
<evidence type="ECO:0000313" key="4">
    <source>
        <dbReference type="Proteomes" id="UP001501020"/>
    </source>
</evidence>
<sequence length="181" mass="18813">MADNPATGHSRDDPPDVGRPDAGRPDAGLAMAAGGVSRALQSMTVISQADGVALMLADGHGRLRAVGGSSAEGLELQYAEQSEQSGPAHESVAADRPVAVADLRRHGGAGYERLARRAASVRAVLSIPVHVEGTATGALNFYRRTPCRWTSDHIAVGEHLAETAADLLVGLAAAAREHRER</sequence>
<organism evidence="3 4">
    <name type="scientific">Actinomadura napierensis</name>
    <dbReference type="NCBI Taxonomy" id="267854"/>
    <lineage>
        <taxon>Bacteria</taxon>
        <taxon>Bacillati</taxon>
        <taxon>Actinomycetota</taxon>
        <taxon>Actinomycetes</taxon>
        <taxon>Streptosporangiales</taxon>
        <taxon>Thermomonosporaceae</taxon>
        <taxon>Actinomadura</taxon>
    </lineage>
</organism>
<feature type="compositionally biased region" description="Basic and acidic residues" evidence="1">
    <location>
        <begin position="9"/>
        <end position="24"/>
    </location>
</feature>
<dbReference type="Proteomes" id="UP001501020">
    <property type="component" value="Unassembled WGS sequence"/>
</dbReference>
<protein>
    <recommendedName>
        <fullName evidence="2">GAF domain-containing protein</fullName>
    </recommendedName>
</protein>
<dbReference type="Pfam" id="PF13185">
    <property type="entry name" value="GAF_2"/>
    <property type="match status" value="1"/>
</dbReference>
<reference evidence="3 4" key="1">
    <citation type="journal article" date="2019" name="Int. J. Syst. Evol. Microbiol.">
        <title>The Global Catalogue of Microorganisms (GCM) 10K type strain sequencing project: providing services to taxonomists for standard genome sequencing and annotation.</title>
        <authorList>
            <consortium name="The Broad Institute Genomics Platform"/>
            <consortium name="The Broad Institute Genome Sequencing Center for Infectious Disease"/>
            <person name="Wu L."/>
            <person name="Ma J."/>
        </authorList>
    </citation>
    <scope>NUCLEOTIDE SEQUENCE [LARGE SCALE GENOMIC DNA]</scope>
    <source>
        <strain evidence="3 4">JCM 13850</strain>
    </source>
</reference>
<accession>A0ABN3ABZ3</accession>
<keyword evidence="4" id="KW-1185">Reference proteome</keyword>
<dbReference type="Gene3D" id="3.30.450.40">
    <property type="match status" value="1"/>
</dbReference>
<evidence type="ECO:0000259" key="2">
    <source>
        <dbReference type="Pfam" id="PF13185"/>
    </source>
</evidence>
<dbReference type="EMBL" id="BAAAMR010000086">
    <property type="protein sequence ID" value="GAA2159650.1"/>
    <property type="molecule type" value="Genomic_DNA"/>
</dbReference>
<feature type="region of interest" description="Disordered" evidence="1">
    <location>
        <begin position="1"/>
        <end position="29"/>
    </location>
</feature>
<evidence type="ECO:0000313" key="3">
    <source>
        <dbReference type="EMBL" id="GAA2159650.1"/>
    </source>
</evidence>
<name>A0ABN3ABZ3_9ACTN</name>
<dbReference type="SUPFAM" id="SSF55781">
    <property type="entry name" value="GAF domain-like"/>
    <property type="match status" value="1"/>
</dbReference>
<dbReference type="RefSeq" id="WP_344277868.1">
    <property type="nucleotide sequence ID" value="NZ_BAAAMR010000086.1"/>
</dbReference>